<feature type="compositionally biased region" description="Basic and acidic residues" evidence="5">
    <location>
        <begin position="1"/>
        <end position="16"/>
    </location>
</feature>
<dbReference type="OrthoDB" id="9774900at2"/>
<evidence type="ECO:0000256" key="6">
    <source>
        <dbReference type="SAM" id="Phobius"/>
    </source>
</evidence>
<sequence>MRWRGERESDNVEDQRGMSGGGKVAIGGGIGAIIVLVLGLLTGKDLSSLLPFLQGDQAATEQTNGPRQPRPDDSTAQFVSVVLASTEDVWTELFTANGEQYQKPKLRIFETSTQSACGGASSAMGPFYCPADQRVYIDLSFCDELRTKFRAPGNFAVAYVVAHEVGHHVQNLMGISEQVQRQRARLSEADYNKLSVKLELQADFLAGVWAYHANRTRRLIEPGDLEAALTAANAIGDDKLQKEAQGYIVPDAFTHGTSQQRMYWFKKGFETGDLSQGKFQDIR</sequence>
<name>A0A2P8CWJ5_9BACT</name>
<keyword evidence="4 6" id="KW-0472">Membrane</keyword>
<comment type="subcellular location">
    <subcellularLocation>
        <location evidence="1">Membrane</location>
        <topology evidence="1">Single-pass membrane protein</topology>
    </subcellularLocation>
</comment>
<reference evidence="7 8" key="1">
    <citation type="submission" date="2018-03" db="EMBL/GenBank/DDBJ databases">
        <title>Genomic Encyclopedia of Type Strains, Phase III (KMG-III): the genomes of soil and plant-associated and newly described type strains.</title>
        <authorList>
            <person name="Whitman W."/>
        </authorList>
    </citation>
    <scope>NUCLEOTIDE SEQUENCE [LARGE SCALE GENOMIC DNA]</scope>
    <source>
        <strain evidence="7 8">CGMCC 1.12700</strain>
    </source>
</reference>
<dbReference type="InterPro" id="IPR007343">
    <property type="entry name" value="Uncharacterised_pept_Zn_put"/>
</dbReference>
<dbReference type="AlphaFoldDB" id="A0A2P8CWJ5"/>
<organism evidence="7 8">
    <name type="scientific">Taibaiella chishuiensis</name>
    <dbReference type="NCBI Taxonomy" id="1434707"/>
    <lineage>
        <taxon>Bacteria</taxon>
        <taxon>Pseudomonadati</taxon>
        <taxon>Bacteroidota</taxon>
        <taxon>Chitinophagia</taxon>
        <taxon>Chitinophagales</taxon>
        <taxon>Chitinophagaceae</taxon>
        <taxon>Taibaiella</taxon>
    </lineage>
</organism>
<protein>
    <recommendedName>
        <fullName evidence="9">Metalloprotease</fullName>
    </recommendedName>
</protein>
<keyword evidence="3 6" id="KW-1133">Transmembrane helix</keyword>
<dbReference type="EMBL" id="PYGD01000012">
    <property type="protein sequence ID" value="PSK89354.1"/>
    <property type="molecule type" value="Genomic_DNA"/>
</dbReference>
<keyword evidence="8" id="KW-1185">Reference proteome</keyword>
<evidence type="ECO:0008006" key="9">
    <source>
        <dbReference type="Google" id="ProtNLM"/>
    </source>
</evidence>
<dbReference type="GO" id="GO:0016020">
    <property type="term" value="C:membrane"/>
    <property type="evidence" value="ECO:0007669"/>
    <property type="project" value="UniProtKB-SubCell"/>
</dbReference>
<accession>A0A2P8CWJ5</accession>
<evidence type="ECO:0000256" key="2">
    <source>
        <dbReference type="ARBA" id="ARBA00022692"/>
    </source>
</evidence>
<evidence type="ECO:0000256" key="1">
    <source>
        <dbReference type="ARBA" id="ARBA00004167"/>
    </source>
</evidence>
<feature type="transmembrane region" description="Helical" evidence="6">
    <location>
        <begin position="21"/>
        <end position="41"/>
    </location>
</feature>
<gene>
    <name evidence="7" type="ORF">B0I18_112156</name>
</gene>
<evidence type="ECO:0000313" key="8">
    <source>
        <dbReference type="Proteomes" id="UP000240572"/>
    </source>
</evidence>
<evidence type="ECO:0000256" key="3">
    <source>
        <dbReference type="ARBA" id="ARBA00022989"/>
    </source>
</evidence>
<feature type="region of interest" description="Disordered" evidence="5">
    <location>
        <begin position="1"/>
        <end position="21"/>
    </location>
</feature>
<comment type="caution">
    <text evidence="7">The sequence shown here is derived from an EMBL/GenBank/DDBJ whole genome shotgun (WGS) entry which is preliminary data.</text>
</comment>
<evidence type="ECO:0000256" key="4">
    <source>
        <dbReference type="ARBA" id="ARBA00023136"/>
    </source>
</evidence>
<evidence type="ECO:0000313" key="7">
    <source>
        <dbReference type="EMBL" id="PSK89354.1"/>
    </source>
</evidence>
<evidence type="ECO:0000256" key="5">
    <source>
        <dbReference type="SAM" id="MobiDB-lite"/>
    </source>
</evidence>
<proteinExistence type="predicted"/>
<dbReference type="RefSeq" id="WP_106524996.1">
    <property type="nucleotide sequence ID" value="NZ_PYGD01000012.1"/>
</dbReference>
<dbReference type="Proteomes" id="UP000240572">
    <property type="component" value="Unassembled WGS sequence"/>
</dbReference>
<dbReference type="PANTHER" id="PTHR30168">
    <property type="entry name" value="PUTATIVE MEMBRANE PROTEIN YPFJ"/>
    <property type="match status" value="1"/>
</dbReference>
<dbReference type="Pfam" id="PF04228">
    <property type="entry name" value="Zn_peptidase"/>
    <property type="match status" value="1"/>
</dbReference>
<dbReference type="PANTHER" id="PTHR30168:SF0">
    <property type="entry name" value="INNER MEMBRANE PROTEIN"/>
    <property type="match status" value="1"/>
</dbReference>
<keyword evidence="2 6" id="KW-0812">Transmembrane</keyword>